<dbReference type="PROSITE" id="PS01359">
    <property type="entry name" value="ZF_PHD_1"/>
    <property type="match status" value="1"/>
</dbReference>
<evidence type="ECO:0000313" key="7">
    <source>
        <dbReference type="Proteomes" id="UP001189122"/>
    </source>
</evidence>
<feature type="compositionally biased region" description="Low complexity" evidence="4">
    <location>
        <begin position="98"/>
        <end position="109"/>
    </location>
</feature>
<gene>
    <name evidence="6" type="ORF">SI7747_08010323</name>
</gene>
<dbReference type="AlphaFoldDB" id="A0A7I8J130"/>
<protein>
    <recommendedName>
        <fullName evidence="5">Zinc finger PHD-type domain-containing protein</fullName>
    </recommendedName>
</protein>
<evidence type="ECO:0000256" key="2">
    <source>
        <dbReference type="ARBA" id="ARBA00022771"/>
    </source>
</evidence>
<keyword evidence="2" id="KW-0863">Zinc-finger</keyword>
<dbReference type="GO" id="GO:0008270">
    <property type="term" value="F:zinc ion binding"/>
    <property type="evidence" value="ECO:0007669"/>
    <property type="project" value="UniProtKB-KW"/>
</dbReference>
<dbReference type="SMART" id="SM00249">
    <property type="entry name" value="PHD"/>
    <property type="match status" value="1"/>
</dbReference>
<evidence type="ECO:0000256" key="1">
    <source>
        <dbReference type="ARBA" id="ARBA00022723"/>
    </source>
</evidence>
<sequence length="703" mass="77284">MVVNGRPLKRAKKRVTADLYDLLTFPAGAGIGFDGPFRTNVRSFLSRHARLPPPSSVLSPAAAPHLLTWRVSFRIGGPKTAEESGRRIPIAKPPTIPPRRSSSISTWSKKTSRDPDRCTATSWSGHPVCGKRYHFIIRNELTSSTHPDQTCMRCGSMLQCSTCNHEMTADDLEDWAYLQLGDTTHLLHGVIHTNGYGHLLRVNGREGGSRVLTGCDVMGFWDRLCGMLRVRKVTVMDISKKHGLEYRLLHAVTAGHSWYGNWGYEFGTGSFALTVDAYRKAVEALANLPLSDTISMYCALSDCQLLTVGELFSFVTRLLRDAEGRRPPSGTPACGAAAPSGVLCAWTGEEVGRLEAAMVKVLRAAGVPVGLLAGPPRRRLPAGLLLPGPSRLLPQGPCREVRRDGMVVIVRCNAETRAIEFSLVTVGGERTAGWSGPTRHQILRDLRFLYDALLNPGTMHPFRPRPLRQLAQQYAMRLLDCKQFIKDYDRSSSRVGGPNPPAIRVWCQAELDQPKHYAPPPAELVVLPVTATVGDLKAEATRAFRETYLAFQRFHVEQLSEYGDVADRAPVKLLVGSEGTVRVRGRWTGDLQRLGQFRMERGLENWTVDCSCGAKDDDGERMLACDACGVWQHTRCSGIDDAMEVPSRFVCRRCSGPRRPGGPGRKCRYPRDSSGMAGRCSTNAAAGPTFMDGGGYGCLTQVR</sequence>
<dbReference type="EMBL" id="CACRZD030000008">
    <property type="protein sequence ID" value="CAA6663934.1"/>
    <property type="molecule type" value="Genomic_DNA"/>
</dbReference>
<dbReference type="InterPro" id="IPR058054">
    <property type="entry name" value="Znf_MS1-like"/>
</dbReference>
<dbReference type="InterPro" id="IPR019787">
    <property type="entry name" value="Znf_PHD-finger"/>
</dbReference>
<dbReference type="PANTHER" id="PTHR46201">
    <property type="entry name" value="PHD FINGER PROTEIN MALE MEIOCYTE DEATH 1-RELATED"/>
    <property type="match status" value="1"/>
</dbReference>
<evidence type="ECO:0000256" key="4">
    <source>
        <dbReference type="SAM" id="MobiDB-lite"/>
    </source>
</evidence>
<dbReference type="InterPro" id="IPR019786">
    <property type="entry name" value="Zinc_finger_PHD-type_CS"/>
</dbReference>
<dbReference type="InterPro" id="IPR057765">
    <property type="entry name" value="MS1-like_ubiquitin"/>
</dbReference>
<reference evidence="6 7" key="1">
    <citation type="submission" date="2019-12" db="EMBL/GenBank/DDBJ databases">
        <authorList>
            <person name="Scholz U."/>
            <person name="Mascher M."/>
            <person name="Fiebig A."/>
        </authorList>
    </citation>
    <scope>NUCLEOTIDE SEQUENCE</scope>
</reference>
<evidence type="ECO:0000256" key="3">
    <source>
        <dbReference type="ARBA" id="ARBA00022833"/>
    </source>
</evidence>
<dbReference type="PANTHER" id="PTHR46201:SF3">
    <property type="entry name" value="OS01G0877500 PROTEIN"/>
    <property type="match status" value="1"/>
</dbReference>
<feature type="domain" description="Zinc finger PHD-type" evidence="5">
    <location>
        <begin position="609"/>
        <end position="655"/>
    </location>
</feature>
<evidence type="ECO:0000259" key="5">
    <source>
        <dbReference type="SMART" id="SM00249"/>
    </source>
</evidence>
<dbReference type="Pfam" id="PF00628">
    <property type="entry name" value="PHD"/>
    <property type="match status" value="1"/>
</dbReference>
<accession>A0A7I8J130</accession>
<dbReference type="Gene3D" id="3.30.40.10">
    <property type="entry name" value="Zinc/RING finger domain, C3HC4 (zinc finger)"/>
    <property type="match status" value="1"/>
</dbReference>
<keyword evidence="1" id="KW-0479">Metal-binding</keyword>
<keyword evidence="3" id="KW-0862">Zinc</keyword>
<dbReference type="Pfam" id="PF25565">
    <property type="entry name" value="Ubiquitin_At1g33420"/>
    <property type="match status" value="1"/>
</dbReference>
<organism evidence="6">
    <name type="scientific">Spirodela intermedia</name>
    <name type="common">Intermediate duckweed</name>
    <dbReference type="NCBI Taxonomy" id="51605"/>
    <lineage>
        <taxon>Eukaryota</taxon>
        <taxon>Viridiplantae</taxon>
        <taxon>Streptophyta</taxon>
        <taxon>Embryophyta</taxon>
        <taxon>Tracheophyta</taxon>
        <taxon>Spermatophyta</taxon>
        <taxon>Magnoliopsida</taxon>
        <taxon>Liliopsida</taxon>
        <taxon>Araceae</taxon>
        <taxon>Lemnoideae</taxon>
        <taxon>Spirodela</taxon>
    </lineage>
</organism>
<dbReference type="InterPro" id="IPR011011">
    <property type="entry name" value="Znf_FYVE_PHD"/>
</dbReference>
<proteinExistence type="predicted"/>
<dbReference type="CDD" id="cd15556">
    <property type="entry name" value="PHD_MMD1_like"/>
    <property type="match status" value="1"/>
</dbReference>
<feature type="region of interest" description="Disordered" evidence="4">
    <location>
        <begin position="78"/>
        <end position="119"/>
    </location>
</feature>
<evidence type="ECO:0000313" key="6">
    <source>
        <dbReference type="EMBL" id="CAA2624488.1"/>
    </source>
</evidence>
<dbReference type="EMBL" id="LR743595">
    <property type="protein sequence ID" value="CAA2624488.1"/>
    <property type="molecule type" value="Genomic_DNA"/>
</dbReference>
<keyword evidence="7" id="KW-1185">Reference proteome</keyword>
<dbReference type="SUPFAM" id="SSF57903">
    <property type="entry name" value="FYVE/PHD zinc finger"/>
    <property type="match status" value="1"/>
</dbReference>
<dbReference type="InterPro" id="IPR001965">
    <property type="entry name" value="Znf_PHD"/>
</dbReference>
<dbReference type="Proteomes" id="UP001189122">
    <property type="component" value="Unassembled WGS sequence"/>
</dbReference>
<name>A0A7I8J130_SPIIN</name>
<dbReference type="InterPro" id="IPR013083">
    <property type="entry name" value="Znf_RING/FYVE/PHD"/>
</dbReference>